<dbReference type="EMBL" id="CP016893">
    <property type="protein sequence ID" value="AST59018.1"/>
    <property type="molecule type" value="Genomic_DNA"/>
</dbReference>
<organism evidence="1 2">
    <name type="scientific">Thermoanaerobacterium thermosaccharolyticum</name>
    <name type="common">Clostridium thermosaccharolyticum</name>
    <dbReference type="NCBI Taxonomy" id="1517"/>
    <lineage>
        <taxon>Bacteria</taxon>
        <taxon>Bacillati</taxon>
        <taxon>Bacillota</taxon>
        <taxon>Clostridia</taxon>
        <taxon>Thermoanaerobacterales</taxon>
        <taxon>Thermoanaerobacteraceae</taxon>
        <taxon>Thermoanaerobacterium</taxon>
    </lineage>
</organism>
<dbReference type="Proteomes" id="UP000214975">
    <property type="component" value="Chromosome"/>
</dbReference>
<protein>
    <submittedName>
        <fullName evidence="1">Uncharacterized protein</fullName>
    </submittedName>
</protein>
<accession>A0A223I2S7</accession>
<evidence type="ECO:0000313" key="2">
    <source>
        <dbReference type="Proteomes" id="UP000214975"/>
    </source>
</evidence>
<proteinExistence type="predicted"/>
<gene>
    <name evidence="1" type="ORF">Thert_03274</name>
</gene>
<evidence type="ECO:0000313" key="1">
    <source>
        <dbReference type="EMBL" id="AST59018.1"/>
    </source>
</evidence>
<name>A0A223I2S7_THETR</name>
<dbReference type="AlphaFoldDB" id="A0A223I2S7"/>
<reference evidence="1 2" key="1">
    <citation type="submission" date="2016-08" db="EMBL/GenBank/DDBJ databases">
        <title>A novel genetic cassette of butanologenic Thermoanaerobacterium thermosaccharolyticum that directly convert cellulose to butanol.</title>
        <authorList>
            <person name="Li T."/>
            <person name="He J."/>
        </authorList>
    </citation>
    <scope>NUCLEOTIDE SEQUENCE [LARGE SCALE GENOMIC DNA]</scope>
    <source>
        <strain evidence="1 2">TG57</strain>
    </source>
</reference>
<sequence length="90" mass="10439">MSVNPIDLQVAIPKMVDISNIKQVEIQRPDVFIGQFMEIINNENEIKKSRTNKINESDKPYIKKDKNEVVDDNLSKGRKKFLLGHMDIKI</sequence>
<dbReference type="RefSeq" id="WP_094398004.1">
    <property type="nucleotide sequence ID" value="NZ_CP016893.1"/>
</dbReference>